<dbReference type="InterPro" id="IPR001763">
    <property type="entry name" value="Rhodanese-like_dom"/>
</dbReference>
<feature type="domain" description="Rhodanese" evidence="3">
    <location>
        <begin position="177"/>
        <end position="263"/>
    </location>
</feature>
<dbReference type="PANTHER" id="PTHR43031:SF1">
    <property type="entry name" value="PYRIDINE NUCLEOTIDE-DISULPHIDE OXIDOREDUCTASE"/>
    <property type="match status" value="1"/>
</dbReference>
<evidence type="ECO:0000256" key="1">
    <source>
        <dbReference type="SAM" id="MobiDB-lite"/>
    </source>
</evidence>
<dbReference type="EMBL" id="PSZM01000046">
    <property type="protein sequence ID" value="PQL90522.1"/>
    <property type="molecule type" value="Genomic_DNA"/>
</dbReference>
<feature type="chain" id="PRO_5015634874" description="Rhodanese domain-containing protein" evidence="2">
    <location>
        <begin position="22"/>
        <end position="263"/>
    </location>
</feature>
<dbReference type="OrthoDB" id="9808735at2"/>
<feature type="region of interest" description="Disordered" evidence="1">
    <location>
        <begin position="59"/>
        <end position="80"/>
    </location>
</feature>
<evidence type="ECO:0000313" key="5">
    <source>
        <dbReference type="Proteomes" id="UP000238042"/>
    </source>
</evidence>
<evidence type="ECO:0000259" key="3">
    <source>
        <dbReference type="PROSITE" id="PS50206"/>
    </source>
</evidence>
<feature type="compositionally biased region" description="Low complexity" evidence="1">
    <location>
        <begin position="113"/>
        <end position="123"/>
    </location>
</feature>
<proteinExistence type="predicted"/>
<dbReference type="InterPro" id="IPR036873">
    <property type="entry name" value="Rhodanese-like_dom_sf"/>
</dbReference>
<dbReference type="Proteomes" id="UP000238042">
    <property type="component" value="Unassembled WGS sequence"/>
</dbReference>
<dbReference type="RefSeq" id="WP_105247677.1">
    <property type="nucleotide sequence ID" value="NZ_PSZM01000046.1"/>
</dbReference>
<name>A0A2S8A7I3_9FLAO</name>
<dbReference type="InterPro" id="IPR050229">
    <property type="entry name" value="GlpE_sulfurtransferase"/>
</dbReference>
<sequence>MKFVLFFAVAFLCLLSCKTQDYVSDNTNYSTPPEIGMVTTDLPRKSNYTHIISNENPSENLSLNVNSDKKEPDFSNISTSTEEVSHAHEIIIPQKEKPEYIQEKTIQKEKVTESSTTITENNNVADQQDNTLSIQNPKPDNSSEKDLPVNEISDDENIFIKNLNVSEFSWEVGIKITQILDVRTLKEYKTGHIYDALNMDVNKSSFVNQIQNLDKTSPVAVYSQHGKRSIKASNILKQYGFKIIYNLKDGLEQWIKEKKEIFP</sequence>
<dbReference type="CDD" id="cd00158">
    <property type="entry name" value="RHOD"/>
    <property type="match status" value="1"/>
</dbReference>
<gene>
    <name evidence="4" type="ORF">C4S77_11600</name>
</gene>
<feature type="region of interest" description="Disordered" evidence="1">
    <location>
        <begin position="107"/>
        <end position="148"/>
    </location>
</feature>
<reference evidence="4 5" key="1">
    <citation type="submission" date="2018-02" db="EMBL/GenBank/DDBJ databases">
        <title>Genome sequences of Apibacter spp., gut symbionts of Asian honey bees.</title>
        <authorList>
            <person name="Kwong W.K."/>
            <person name="Steele M.I."/>
            <person name="Moran N.A."/>
        </authorList>
    </citation>
    <scope>NUCLEOTIDE SEQUENCE [LARGE SCALE GENOMIC DNA]</scope>
    <source>
        <strain evidence="5">wkB301</strain>
    </source>
</reference>
<dbReference type="Pfam" id="PF00581">
    <property type="entry name" value="Rhodanese"/>
    <property type="match status" value="1"/>
</dbReference>
<protein>
    <recommendedName>
        <fullName evidence="3">Rhodanese domain-containing protein</fullName>
    </recommendedName>
</protein>
<dbReference type="AlphaFoldDB" id="A0A2S8A7I3"/>
<feature type="compositionally biased region" description="Polar residues" evidence="1">
    <location>
        <begin position="124"/>
        <end position="140"/>
    </location>
</feature>
<organism evidence="4 5">
    <name type="scientific">Apibacter adventoris</name>
    <dbReference type="NCBI Taxonomy" id="1679466"/>
    <lineage>
        <taxon>Bacteria</taxon>
        <taxon>Pseudomonadati</taxon>
        <taxon>Bacteroidota</taxon>
        <taxon>Flavobacteriia</taxon>
        <taxon>Flavobacteriales</taxon>
        <taxon>Weeksellaceae</taxon>
        <taxon>Apibacter</taxon>
    </lineage>
</organism>
<keyword evidence="5" id="KW-1185">Reference proteome</keyword>
<evidence type="ECO:0000256" key="2">
    <source>
        <dbReference type="SAM" id="SignalP"/>
    </source>
</evidence>
<dbReference type="SUPFAM" id="SSF52821">
    <property type="entry name" value="Rhodanese/Cell cycle control phosphatase"/>
    <property type="match status" value="1"/>
</dbReference>
<dbReference type="PROSITE" id="PS50206">
    <property type="entry name" value="RHODANESE_3"/>
    <property type="match status" value="1"/>
</dbReference>
<feature type="signal peptide" evidence="2">
    <location>
        <begin position="1"/>
        <end position="21"/>
    </location>
</feature>
<accession>A0A2S8A7I3</accession>
<comment type="caution">
    <text evidence="4">The sequence shown here is derived from an EMBL/GenBank/DDBJ whole genome shotgun (WGS) entry which is preliminary data.</text>
</comment>
<dbReference type="SMART" id="SM00450">
    <property type="entry name" value="RHOD"/>
    <property type="match status" value="1"/>
</dbReference>
<dbReference type="PANTHER" id="PTHR43031">
    <property type="entry name" value="FAD-DEPENDENT OXIDOREDUCTASE"/>
    <property type="match status" value="1"/>
</dbReference>
<evidence type="ECO:0000313" key="4">
    <source>
        <dbReference type="EMBL" id="PQL90522.1"/>
    </source>
</evidence>
<dbReference type="Gene3D" id="3.40.250.10">
    <property type="entry name" value="Rhodanese-like domain"/>
    <property type="match status" value="1"/>
</dbReference>
<keyword evidence="2" id="KW-0732">Signal</keyword>